<sequence length="74" mass="8367">MYMCVWDVISNEEAVEIVGSTAEREKCAKRLVECAAAAWRKKRWSCAMDDISAICLFFHSSSLSQQVHPISTLK</sequence>
<dbReference type="Gene3D" id="3.60.40.10">
    <property type="entry name" value="PPM-type phosphatase domain"/>
    <property type="match status" value="1"/>
</dbReference>
<accession>A0A2P6SBA8</accession>
<dbReference type="Proteomes" id="UP000238479">
    <property type="component" value="Chromosome 1"/>
</dbReference>
<dbReference type="EMBL" id="PDCK01000039">
    <property type="protein sequence ID" value="PRQ55978.1"/>
    <property type="molecule type" value="Genomic_DNA"/>
</dbReference>
<comment type="caution">
    <text evidence="1">The sequence shown here is derived from an EMBL/GenBank/DDBJ whole genome shotgun (WGS) entry which is preliminary data.</text>
</comment>
<dbReference type="AlphaFoldDB" id="A0A2P6SBA8"/>
<dbReference type="SUPFAM" id="SSF81606">
    <property type="entry name" value="PP2C-like"/>
    <property type="match status" value="1"/>
</dbReference>
<evidence type="ECO:0000313" key="2">
    <source>
        <dbReference type="Proteomes" id="UP000238479"/>
    </source>
</evidence>
<name>A0A2P6SBA8_ROSCH</name>
<reference evidence="1 2" key="1">
    <citation type="journal article" date="2018" name="Nat. Genet.">
        <title>The Rosa genome provides new insights in the design of modern roses.</title>
        <authorList>
            <person name="Bendahmane M."/>
        </authorList>
    </citation>
    <scope>NUCLEOTIDE SEQUENCE [LARGE SCALE GENOMIC DNA]</scope>
    <source>
        <strain evidence="2">cv. Old Blush</strain>
    </source>
</reference>
<protein>
    <submittedName>
        <fullName evidence="1">Putative PPM-type phosphatase domain, protein phosphatase 2C family</fullName>
    </submittedName>
</protein>
<evidence type="ECO:0000313" key="1">
    <source>
        <dbReference type="EMBL" id="PRQ55978.1"/>
    </source>
</evidence>
<dbReference type="InterPro" id="IPR036457">
    <property type="entry name" value="PPM-type-like_dom_sf"/>
</dbReference>
<gene>
    <name evidence="1" type="ORF">RchiOBHm_Chr1g0330621</name>
</gene>
<dbReference type="STRING" id="74649.A0A2P6SBA8"/>
<dbReference type="Gramene" id="PRQ55978">
    <property type="protein sequence ID" value="PRQ55978"/>
    <property type="gene ID" value="RchiOBHm_Chr1g0330621"/>
</dbReference>
<proteinExistence type="predicted"/>
<dbReference type="OMA" id="CAMDDIS"/>
<keyword evidence="2" id="KW-1185">Reference proteome</keyword>
<organism evidence="1 2">
    <name type="scientific">Rosa chinensis</name>
    <name type="common">China rose</name>
    <dbReference type="NCBI Taxonomy" id="74649"/>
    <lineage>
        <taxon>Eukaryota</taxon>
        <taxon>Viridiplantae</taxon>
        <taxon>Streptophyta</taxon>
        <taxon>Embryophyta</taxon>
        <taxon>Tracheophyta</taxon>
        <taxon>Spermatophyta</taxon>
        <taxon>Magnoliopsida</taxon>
        <taxon>eudicotyledons</taxon>
        <taxon>Gunneridae</taxon>
        <taxon>Pentapetalae</taxon>
        <taxon>rosids</taxon>
        <taxon>fabids</taxon>
        <taxon>Rosales</taxon>
        <taxon>Rosaceae</taxon>
        <taxon>Rosoideae</taxon>
        <taxon>Rosoideae incertae sedis</taxon>
        <taxon>Rosa</taxon>
    </lineage>
</organism>